<dbReference type="InterPro" id="IPR027027">
    <property type="entry name" value="GOSR2/Membrin/Bos1"/>
</dbReference>
<evidence type="ECO:0000256" key="12">
    <source>
        <dbReference type="SAM" id="Phobius"/>
    </source>
</evidence>
<evidence type="ECO:0000256" key="6">
    <source>
        <dbReference type="ARBA" id="ARBA00023136"/>
    </source>
</evidence>
<feature type="transmembrane region" description="Helical" evidence="12">
    <location>
        <begin position="191"/>
        <end position="211"/>
    </location>
</feature>
<keyword evidence="14" id="KW-1185">Reference proteome</keyword>
<keyword evidence="5" id="KW-0333">Golgi apparatus</keyword>
<protein>
    <recommendedName>
        <fullName evidence="15">Golgi SNAP receptor complex member 2</fullName>
    </recommendedName>
</protein>
<comment type="function">
    <text evidence="7 10">Involved in transport of proteins from the cis/medial-Golgi to the trans-Golgi network.</text>
</comment>
<gene>
    <name evidence="13" type="ORF">RUM44_003853</name>
</gene>
<dbReference type="Proteomes" id="UP001359485">
    <property type="component" value="Unassembled WGS sequence"/>
</dbReference>
<name>A0ABR1B2Y0_POLSC</name>
<dbReference type="PANTHER" id="PTHR21230:SF1">
    <property type="entry name" value="GOLGI SNAP RECEPTOR COMPLEX MEMBER 2"/>
    <property type="match status" value="1"/>
</dbReference>
<organism evidence="13 14">
    <name type="scientific">Polyplax serrata</name>
    <name type="common">Common mouse louse</name>
    <dbReference type="NCBI Taxonomy" id="468196"/>
    <lineage>
        <taxon>Eukaryota</taxon>
        <taxon>Metazoa</taxon>
        <taxon>Ecdysozoa</taxon>
        <taxon>Arthropoda</taxon>
        <taxon>Hexapoda</taxon>
        <taxon>Insecta</taxon>
        <taxon>Pterygota</taxon>
        <taxon>Neoptera</taxon>
        <taxon>Paraneoptera</taxon>
        <taxon>Psocodea</taxon>
        <taxon>Troctomorpha</taxon>
        <taxon>Phthiraptera</taxon>
        <taxon>Anoplura</taxon>
        <taxon>Polyplacidae</taxon>
        <taxon>Polyplax</taxon>
    </lineage>
</organism>
<evidence type="ECO:0000256" key="1">
    <source>
        <dbReference type="ARBA" id="ARBA00022448"/>
    </source>
</evidence>
<keyword evidence="6 10" id="KW-0472">Membrane</keyword>
<evidence type="ECO:0000256" key="7">
    <source>
        <dbReference type="ARBA" id="ARBA00037078"/>
    </source>
</evidence>
<accession>A0ABR1B2Y0</accession>
<evidence type="ECO:0000313" key="13">
    <source>
        <dbReference type="EMBL" id="KAK6633252.1"/>
    </source>
</evidence>
<evidence type="ECO:0000256" key="8">
    <source>
        <dbReference type="ARBA" id="ARBA00037862"/>
    </source>
</evidence>
<feature type="coiled-coil region" evidence="11">
    <location>
        <begin position="63"/>
        <end position="90"/>
    </location>
</feature>
<comment type="caution">
    <text evidence="13">The sequence shown here is derived from an EMBL/GenBank/DDBJ whole genome shotgun (WGS) entry which is preliminary data.</text>
</comment>
<evidence type="ECO:0000256" key="9">
    <source>
        <dbReference type="ARBA" id="ARBA00038172"/>
    </source>
</evidence>
<evidence type="ECO:0000256" key="10">
    <source>
        <dbReference type="PIRNR" id="PIRNR028865"/>
    </source>
</evidence>
<dbReference type="CDD" id="cd15863">
    <property type="entry name" value="SNARE_GS27"/>
    <property type="match status" value="1"/>
</dbReference>
<proteinExistence type="inferred from homology"/>
<keyword evidence="11" id="KW-0175">Coiled coil</keyword>
<evidence type="ECO:0008006" key="15">
    <source>
        <dbReference type="Google" id="ProtNLM"/>
    </source>
</evidence>
<sequence length="213" mass="25095">MEALYHQTNKLVEETQSFFARLERSIKQDAESLEEEIQTRIDIITKNCEKLDIMAYKDPVARMQTSKSRIDQLKHDNKRLQSALSMLQHKRRKRELEAQETEELLHRKFKPLREDTTIFIDHSLQHQNSLQRANRNLDDLISVGSGVLENLKEQRMTLKGAHKKMMDLANTLGLSNTTMRLIENRVKEDKWILLGGMFLTMLIIFLFILYIKI</sequence>
<keyword evidence="3 10" id="KW-0653">Protein transport</keyword>
<dbReference type="PANTHER" id="PTHR21230">
    <property type="entry name" value="VESICLE TRANSPORT V-SNARE PROTEIN VTI1-RELATED"/>
    <property type="match status" value="1"/>
</dbReference>
<keyword evidence="2 12" id="KW-0812">Transmembrane</keyword>
<evidence type="ECO:0000256" key="4">
    <source>
        <dbReference type="ARBA" id="ARBA00022989"/>
    </source>
</evidence>
<dbReference type="EMBL" id="JAWJWF010000004">
    <property type="protein sequence ID" value="KAK6633252.1"/>
    <property type="molecule type" value="Genomic_DNA"/>
</dbReference>
<comment type="similarity">
    <text evidence="9 10">Belongs to the GOSR2 family.</text>
</comment>
<evidence type="ECO:0000256" key="3">
    <source>
        <dbReference type="ARBA" id="ARBA00022927"/>
    </source>
</evidence>
<dbReference type="Pfam" id="PF12352">
    <property type="entry name" value="V-SNARE_C"/>
    <property type="match status" value="1"/>
</dbReference>
<evidence type="ECO:0000256" key="2">
    <source>
        <dbReference type="ARBA" id="ARBA00022692"/>
    </source>
</evidence>
<dbReference type="PIRSF" id="PIRSF028865">
    <property type="entry name" value="Membrin-2"/>
    <property type="match status" value="1"/>
</dbReference>
<reference evidence="13 14" key="1">
    <citation type="submission" date="2023-09" db="EMBL/GenBank/DDBJ databases">
        <title>Genomes of two closely related lineages of the louse Polyplax serrata with different host specificities.</title>
        <authorList>
            <person name="Martinu J."/>
            <person name="Tarabai H."/>
            <person name="Stefka J."/>
            <person name="Hypsa V."/>
        </authorList>
    </citation>
    <scope>NUCLEOTIDE SEQUENCE [LARGE SCALE GENOMIC DNA]</scope>
    <source>
        <strain evidence="13">98ZLc_SE</strain>
    </source>
</reference>
<evidence type="ECO:0000256" key="11">
    <source>
        <dbReference type="SAM" id="Coils"/>
    </source>
</evidence>
<keyword evidence="4 12" id="KW-1133">Transmembrane helix</keyword>
<comment type="subcellular location">
    <subcellularLocation>
        <location evidence="8">Golgi apparatus</location>
        <location evidence="8">cis-Golgi network membrane</location>
        <topology evidence="8">Single-pass type IV membrane protein</topology>
    </subcellularLocation>
</comment>
<keyword evidence="1 10" id="KW-0813">Transport</keyword>
<dbReference type="Gene3D" id="1.20.5.110">
    <property type="match status" value="1"/>
</dbReference>
<evidence type="ECO:0000313" key="14">
    <source>
        <dbReference type="Proteomes" id="UP001359485"/>
    </source>
</evidence>
<evidence type="ECO:0000256" key="5">
    <source>
        <dbReference type="ARBA" id="ARBA00023034"/>
    </source>
</evidence>
<dbReference type="SUPFAM" id="SSF58038">
    <property type="entry name" value="SNARE fusion complex"/>
    <property type="match status" value="1"/>
</dbReference>